<comment type="caution">
    <text evidence="2">The sequence shown here is derived from an EMBL/GenBank/DDBJ whole genome shotgun (WGS) entry which is preliminary data.</text>
</comment>
<evidence type="ECO:0000256" key="1">
    <source>
        <dbReference type="SAM" id="MobiDB-lite"/>
    </source>
</evidence>
<organism evidence="2 3">
    <name type="scientific">Peronospora matthiolae</name>
    <dbReference type="NCBI Taxonomy" id="2874970"/>
    <lineage>
        <taxon>Eukaryota</taxon>
        <taxon>Sar</taxon>
        <taxon>Stramenopiles</taxon>
        <taxon>Oomycota</taxon>
        <taxon>Peronosporomycetes</taxon>
        <taxon>Peronosporales</taxon>
        <taxon>Peronosporaceae</taxon>
        <taxon>Peronospora</taxon>
    </lineage>
</organism>
<dbReference type="AlphaFoldDB" id="A0AAV1TW76"/>
<feature type="compositionally biased region" description="Polar residues" evidence="1">
    <location>
        <begin position="104"/>
        <end position="117"/>
    </location>
</feature>
<feature type="region of interest" description="Disordered" evidence="1">
    <location>
        <begin position="1"/>
        <end position="199"/>
    </location>
</feature>
<evidence type="ECO:0000313" key="2">
    <source>
        <dbReference type="EMBL" id="CAK7925683.1"/>
    </source>
</evidence>
<evidence type="ECO:0000313" key="3">
    <source>
        <dbReference type="Proteomes" id="UP001162060"/>
    </source>
</evidence>
<accession>A0AAV1TW76</accession>
<protein>
    <submittedName>
        <fullName evidence="2">Uncharacterized protein</fullName>
    </submittedName>
</protein>
<name>A0AAV1TW76_9STRA</name>
<reference evidence="2" key="1">
    <citation type="submission" date="2024-01" db="EMBL/GenBank/DDBJ databases">
        <authorList>
            <person name="Webb A."/>
        </authorList>
    </citation>
    <scope>NUCLEOTIDE SEQUENCE</scope>
    <source>
        <strain evidence="2">Pm1</strain>
    </source>
</reference>
<dbReference type="EMBL" id="CAKLBY020000087">
    <property type="protein sequence ID" value="CAK7925683.1"/>
    <property type="molecule type" value="Genomic_DNA"/>
</dbReference>
<sequence>MELASVDAEVGEALKDPHPPDPGGVGQSAALTGQRVEEEGSQPSHDQPQCGPHTHARATRFENGGGGTQPGITLRATGKGSWGRDFGLERAGRMGGGECVDGSSPDQYGSSPTSSSRAAGAPTPSERLQRSASVASSTSDSDNARGRAADVVPEGRLDHSLHSPAPTGTDPVLGETQRGRPVPNEYSAEVKVQPPPTMSAEEMFRAVTTELRASPEAEQRDS</sequence>
<feature type="compositionally biased region" description="Low complexity" evidence="1">
    <location>
        <begin position="131"/>
        <end position="141"/>
    </location>
</feature>
<dbReference type="Proteomes" id="UP001162060">
    <property type="component" value="Unassembled WGS sequence"/>
</dbReference>
<feature type="compositionally biased region" description="Basic and acidic residues" evidence="1">
    <location>
        <begin position="142"/>
        <end position="161"/>
    </location>
</feature>
<proteinExistence type="predicted"/>
<gene>
    <name evidence="2" type="ORF">PM001_LOCUS10833</name>
</gene>